<dbReference type="Gene3D" id="3.40.50.720">
    <property type="entry name" value="NAD(P)-binding Rossmann-like Domain"/>
    <property type="match status" value="1"/>
</dbReference>
<gene>
    <name evidence="4" type="ORF">I4J89_32320</name>
</gene>
<dbReference type="GO" id="GO:0006633">
    <property type="term" value="P:fatty acid biosynthetic process"/>
    <property type="evidence" value="ECO:0007669"/>
    <property type="project" value="TreeGrafter"/>
</dbReference>
<evidence type="ECO:0000256" key="1">
    <source>
        <dbReference type="ARBA" id="ARBA00022450"/>
    </source>
</evidence>
<dbReference type="Proteomes" id="UP000598146">
    <property type="component" value="Unassembled WGS sequence"/>
</dbReference>
<dbReference type="GO" id="GO:0005886">
    <property type="term" value="C:plasma membrane"/>
    <property type="evidence" value="ECO:0007669"/>
    <property type="project" value="TreeGrafter"/>
</dbReference>
<dbReference type="SMART" id="SM00822">
    <property type="entry name" value="PKS_KR"/>
    <property type="match status" value="1"/>
</dbReference>
<keyword evidence="2" id="KW-0597">Phosphoprotein</keyword>
<dbReference type="InterPro" id="IPR050091">
    <property type="entry name" value="PKS_NRPS_Biosynth_Enz"/>
</dbReference>
<sequence length="771" mass="83714">MTDTPLRHTLELTDLPAAPAPAADFLAGRRVLILNGTAEWRSSVRRAVTGHGGTAAVWDTDAPEPPASDSGTDVIIDLGVAADAEVVGPDAWREPMTRTVTALRGVYADWAGEVRTDRLSYVAVTFMGGSMGLLADAGAQPLGGLWAGLAKTLPREFPACRPLVVDLADRPDLGEVVVTELAAGRLLEVGRLGERRVTLLPREQPVDGDPIPVDSSDLLLFTGGARGIGFEIALEMAARYDCEVVVTGRSPLPGPDTSWLTASPAEFAAIERRMYLTRGDTSVPRTRARVAGMRQAREIRHNLSRADERGLRIRYRPCDVTDRADVAALVRSLGDRLSMVVHNAGIDRPARLPKKATPEFLDVIEVKVDGFGNVLAALGDHRLKMLCAVGSQTGRYGGMPGQLDYAAANDGLARLAGWAGHRLGYPVKTLAWPTWEGVGLITNLKAASRYMRPIAVGDGVQAWRAELTRSGSGEIGFMGEIGEVAPQYLNGIPLPPGWAGRSTMLSRRFFLGEVVAYAPGSLLESEHRVDADWATCVDDVRIDGVPALPVSLALEYLQAVSLWLGPPGEEAPGHRYLRDVWVRPGVLRLPPGGEMTLVRRARSRWDGDDWVIDVSLWHGEVCAAEGRVVYTTGDEQPAPPFDAEGRPAVPAAVRYRWSSMDVAIAEQPASGGEWAVPVARTSALDLFTLREPPQPQLPINHLETVIRMSPPAGTDDDREEQWEIDSAWFHQSCREEAVFVRTDADRRRAVIADKDGRALAVLSRPRWRVTQ</sequence>
<dbReference type="RefSeq" id="WP_196417914.1">
    <property type="nucleotide sequence ID" value="NZ_JADQTO010000018.1"/>
</dbReference>
<name>A0A931FZX6_9ACTN</name>
<dbReference type="EMBL" id="JADQTO010000018">
    <property type="protein sequence ID" value="MBG0566143.1"/>
    <property type="molecule type" value="Genomic_DNA"/>
</dbReference>
<organism evidence="4 5">
    <name type="scientific">Actinoplanes aureus</name>
    <dbReference type="NCBI Taxonomy" id="2792083"/>
    <lineage>
        <taxon>Bacteria</taxon>
        <taxon>Bacillati</taxon>
        <taxon>Actinomycetota</taxon>
        <taxon>Actinomycetes</taxon>
        <taxon>Micromonosporales</taxon>
        <taxon>Micromonosporaceae</taxon>
        <taxon>Actinoplanes</taxon>
    </lineage>
</organism>
<proteinExistence type="predicted"/>
<reference evidence="4" key="1">
    <citation type="submission" date="2020-11" db="EMBL/GenBank/DDBJ databases">
        <title>Isolation and identification of active actinomycetes.</title>
        <authorList>
            <person name="Sun X."/>
        </authorList>
    </citation>
    <scope>NUCLEOTIDE SEQUENCE</scope>
    <source>
        <strain evidence="4">NEAU-A11</strain>
    </source>
</reference>
<protein>
    <submittedName>
        <fullName evidence="4">SDR family NAD(P)-dependent oxidoreductase</fullName>
    </submittedName>
</protein>
<dbReference type="Pfam" id="PF08659">
    <property type="entry name" value="KR"/>
    <property type="match status" value="1"/>
</dbReference>
<dbReference type="GO" id="GO:0005737">
    <property type="term" value="C:cytoplasm"/>
    <property type="evidence" value="ECO:0007669"/>
    <property type="project" value="TreeGrafter"/>
</dbReference>
<keyword evidence="1" id="KW-0596">Phosphopantetheine</keyword>
<evidence type="ECO:0000259" key="3">
    <source>
        <dbReference type="SMART" id="SM00822"/>
    </source>
</evidence>
<dbReference type="SUPFAM" id="SSF51735">
    <property type="entry name" value="NAD(P)-binding Rossmann-fold domains"/>
    <property type="match status" value="1"/>
</dbReference>
<dbReference type="PANTHER" id="PTHR43775">
    <property type="entry name" value="FATTY ACID SYNTHASE"/>
    <property type="match status" value="1"/>
</dbReference>
<evidence type="ECO:0000256" key="2">
    <source>
        <dbReference type="ARBA" id="ARBA00022553"/>
    </source>
</evidence>
<dbReference type="InterPro" id="IPR013968">
    <property type="entry name" value="PKS_KR"/>
</dbReference>
<dbReference type="InterPro" id="IPR057326">
    <property type="entry name" value="KR_dom"/>
</dbReference>
<comment type="caution">
    <text evidence="4">The sequence shown here is derived from an EMBL/GenBank/DDBJ whole genome shotgun (WGS) entry which is preliminary data.</text>
</comment>
<evidence type="ECO:0000313" key="5">
    <source>
        <dbReference type="Proteomes" id="UP000598146"/>
    </source>
</evidence>
<accession>A0A931FZX6</accession>
<dbReference type="GO" id="GO:0004312">
    <property type="term" value="F:fatty acid synthase activity"/>
    <property type="evidence" value="ECO:0007669"/>
    <property type="project" value="TreeGrafter"/>
</dbReference>
<dbReference type="AlphaFoldDB" id="A0A931FZX6"/>
<evidence type="ECO:0000313" key="4">
    <source>
        <dbReference type="EMBL" id="MBG0566143.1"/>
    </source>
</evidence>
<dbReference type="InterPro" id="IPR036291">
    <property type="entry name" value="NAD(P)-bd_dom_sf"/>
</dbReference>
<keyword evidence="5" id="KW-1185">Reference proteome</keyword>
<feature type="domain" description="Ketoreductase" evidence="3">
    <location>
        <begin position="217"/>
        <end position="438"/>
    </location>
</feature>
<dbReference type="PANTHER" id="PTHR43775:SF37">
    <property type="entry name" value="SI:DKEY-61P9.11"/>
    <property type="match status" value="1"/>
</dbReference>
<dbReference type="GO" id="GO:0071770">
    <property type="term" value="P:DIM/DIP cell wall layer assembly"/>
    <property type="evidence" value="ECO:0007669"/>
    <property type="project" value="TreeGrafter"/>
</dbReference>